<dbReference type="Gene3D" id="1.20.1250.20">
    <property type="entry name" value="MFS general substrate transporter like domains"/>
    <property type="match status" value="2"/>
</dbReference>
<sequence length="400" mass="43683">MSDTNKKTNIILLLITIFAISINLRPAITSIGPMLETIRDQLSLSNAQVSLLTAVPVIGMGIFAMLSPILNRLFGLKQTMYVMLLLIGLMTALRGFISGYFILLSTALIVGIAIAIVGPLLSAMIKQNFPDRAASVIGVYSFGMGVGSAASAGLTAVFYESTKSYQFALSIWSVLAIIGLLCWFLTMRGYAEVRLKNANDKIGSSKKSVSPWNSKKAWLFLLFFGLQSSAFFSIITWLAPIAIASGMSLLQAGTLLSVMTTVQIFLNILIPLAMERFGSRRFWLLLMVISGMISIVCFWTGIYPLMWVGAFIMGIPLGGLFPVALLLPLDETENAQDANAWTAMMQTGGFVMGGLLPLVIALVYDYTADHHLTFIIMMSLYVMMLILSFLIENKKQEVAT</sequence>
<comment type="subcellular location">
    <subcellularLocation>
        <location evidence="1">Cell membrane</location>
        <topology evidence="1">Multi-pass membrane protein</topology>
    </subcellularLocation>
</comment>
<evidence type="ECO:0000256" key="3">
    <source>
        <dbReference type="ARBA" id="ARBA00022692"/>
    </source>
</evidence>
<keyword evidence="9" id="KW-1185">Reference proteome</keyword>
<feature type="transmembrane region" description="Helical" evidence="6">
    <location>
        <begin position="103"/>
        <end position="125"/>
    </location>
</feature>
<gene>
    <name evidence="8" type="ORF">BI350_09300</name>
</gene>
<dbReference type="PROSITE" id="PS50850">
    <property type="entry name" value="MFS"/>
    <property type="match status" value="1"/>
</dbReference>
<evidence type="ECO:0000259" key="7">
    <source>
        <dbReference type="PROSITE" id="PS50850"/>
    </source>
</evidence>
<keyword evidence="5 6" id="KW-0472">Membrane</keyword>
<evidence type="ECO:0000256" key="4">
    <source>
        <dbReference type="ARBA" id="ARBA00022989"/>
    </source>
</evidence>
<dbReference type="KEGG" id="surl:BI350_09300"/>
<reference evidence="8 9" key="1">
    <citation type="submission" date="2016-09" db="EMBL/GenBank/DDBJ databases">
        <title>Complete genome sequence of the Lysinibacillus sphaericus LMG 22257, a specie of Bacillus with ureolytic activity that can effectively biodeposit calcium carbonate.</title>
        <authorList>
            <person name="Yan W."/>
        </authorList>
    </citation>
    <scope>NUCLEOTIDE SEQUENCE [LARGE SCALE GENOMIC DNA]</scope>
    <source>
        <strain evidence="8 9">LMG 22257</strain>
    </source>
</reference>
<dbReference type="InterPro" id="IPR036259">
    <property type="entry name" value="MFS_trans_sf"/>
</dbReference>
<feature type="transmembrane region" description="Helical" evidence="6">
    <location>
        <begin position="249"/>
        <end position="270"/>
    </location>
</feature>
<feature type="transmembrane region" description="Helical" evidence="6">
    <location>
        <begin position="79"/>
        <end position="97"/>
    </location>
</feature>
<feature type="transmembrane region" description="Helical" evidence="6">
    <location>
        <begin position="217"/>
        <end position="243"/>
    </location>
</feature>
<evidence type="ECO:0000256" key="2">
    <source>
        <dbReference type="ARBA" id="ARBA00022448"/>
    </source>
</evidence>
<keyword evidence="4 6" id="KW-1133">Transmembrane helix</keyword>
<feature type="transmembrane region" description="Helical" evidence="6">
    <location>
        <begin position="165"/>
        <end position="186"/>
    </location>
</feature>
<feature type="domain" description="Major facilitator superfamily (MFS) profile" evidence="7">
    <location>
        <begin position="11"/>
        <end position="396"/>
    </location>
</feature>
<keyword evidence="3 6" id="KW-0812">Transmembrane</keyword>
<dbReference type="RefSeq" id="WP_075527847.1">
    <property type="nucleotide sequence ID" value="NZ_CP017560.1"/>
</dbReference>
<dbReference type="PANTHER" id="PTHR23523:SF2">
    <property type="entry name" value="2-NITROIMIDAZOLE TRANSPORTER"/>
    <property type="match status" value="1"/>
</dbReference>
<accession>A0A1D8JG60</accession>
<proteinExistence type="predicted"/>
<feature type="transmembrane region" description="Helical" evidence="6">
    <location>
        <begin position="12"/>
        <end position="35"/>
    </location>
</feature>
<dbReference type="SUPFAM" id="SSF103473">
    <property type="entry name" value="MFS general substrate transporter"/>
    <property type="match status" value="1"/>
</dbReference>
<feature type="transmembrane region" description="Helical" evidence="6">
    <location>
        <begin position="282"/>
        <end position="302"/>
    </location>
</feature>
<evidence type="ECO:0000256" key="6">
    <source>
        <dbReference type="SAM" id="Phobius"/>
    </source>
</evidence>
<keyword evidence="2" id="KW-0813">Transport</keyword>
<name>A0A1D8JG60_9BACL</name>
<dbReference type="GO" id="GO:0005886">
    <property type="term" value="C:plasma membrane"/>
    <property type="evidence" value="ECO:0007669"/>
    <property type="project" value="UniProtKB-SubCell"/>
</dbReference>
<evidence type="ECO:0000313" key="8">
    <source>
        <dbReference type="EMBL" id="AOV07709.1"/>
    </source>
</evidence>
<feature type="transmembrane region" description="Helical" evidence="6">
    <location>
        <begin position="47"/>
        <end position="67"/>
    </location>
</feature>
<dbReference type="Proteomes" id="UP000185746">
    <property type="component" value="Chromosome"/>
</dbReference>
<dbReference type="InterPro" id="IPR011701">
    <property type="entry name" value="MFS"/>
</dbReference>
<protein>
    <submittedName>
        <fullName evidence="8">MFS transporter</fullName>
    </submittedName>
</protein>
<dbReference type="AlphaFoldDB" id="A0A1D8JG60"/>
<feature type="transmembrane region" description="Helical" evidence="6">
    <location>
        <begin position="308"/>
        <end position="329"/>
    </location>
</feature>
<feature type="transmembrane region" description="Helical" evidence="6">
    <location>
        <begin position="341"/>
        <end position="364"/>
    </location>
</feature>
<evidence type="ECO:0000313" key="9">
    <source>
        <dbReference type="Proteomes" id="UP000185746"/>
    </source>
</evidence>
<evidence type="ECO:0000256" key="1">
    <source>
        <dbReference type="ARBA" id="ARBA00004651"/>
    </source>
</evidence>
<dbReference type="PANTHER" id="PTHR23523">
    <property type="match status" value="1"/>
</dbReference>
<dbReference type="InterPro" id="IPR052524">
    <property type="entry name" value="MFS_Cyanate_Porter"/>
</dbReference>
<feature type="transmembrane region" description="Helical" evidence="6">
    <location>
        <begin position="370"/>
        <end position="391"/>
    </location>
</feature>
<dbReference type="Pfam" id="PF07690">
    <property type="entry name" value="MFS_1"/>
    <property type="match status" value="1"/>
</dbReference>
<dbReference type="EMBL" id="CP017560">
    <property type="protein sequence ID" value="AOV07709.1"/>
    <property type="molecule type" value="Genomic_DNA"/>
</dbReference>
<evidence type="ECO:0000256" key="5">
    <source>
        <dbReference type="ARBA" id="ARBA00023136"/>
    </source>
</evidence>
<organism evidence="8 9">
    <name type="scientific">Sporosarcina ureilytica</name>
    <dbReference type="NCBI Taxonomy" id="298596"/>
    <lineage>
        <taxon>Bacteria</taxon>
        <taxon>Bacillati</taxon>
        <taxon>Bacillota</taxon>
        <taxon>Bacilli</taxon>
        <taxon>Bacillales</taxon>
        <taxon>Caryophanaceae</taxon>
        <taxon>Sporosarcina</taxon>
    </lineage>
</organism>
<dbReference type="InterPro" id="IPR020846">
    <property type="entry name" value="MFS_dom"/>
</dbReference>
<dbReference type="GO" id="GO:0022857">
    <property type="term" value="F:transmembrane transporter activity"/>
    <property type="evidence" value="ECO:0007669"/>
    <property type="project" value="InterPro"/>
</dbReference>
<feature type="transmembrane region" description="Helical" evidence="6">
    <location>
        <begin position="137"/>
        <end position="159"/>
    </location>
</feature>